<dbReference type="RefSeq" id="WP_138323684.1">
    <property type="nucleotide sequence ID" value="NZ_CP040463.1"/>
</dbReference>
<keyword evidence="2" id="KW-1185">Reference proteome</keyword>
<reference evidence="1 2" key="1">
    <citation type="submission" date="2019-05" db="EMBL/GenBank/DDBJ databases">
        <title>A comparative analysis of the Nautiliaceae.</title>
        <authorList>
            <person name="Grosche A."/>
            <person name="Smedile F."/>
            <person name="Vetriani C."/>
        </authorList>
    </citation>
    <scope>NUCLEOTIDE SEQUENCE [LARGE SCALE GENOMIC DNA]</scope>
    <source>
        <strain evidence="1 2">TB-2</strain>
    </source>
</reference>
<sequence length="252" mass="29185">MHILGIDPAPAKKSVVFDGNEFFCFKAKELKEYIYSFDNLLIGWDGPLDASLDKENFSLTIRPIEKFFNRLSKTGKKIGIPEGINTLGFASCSHWSISQYVFSLPIVNETYQKSPWKLLVENNIQLTQKNIVETHPALSIWLMLCGEDFVKSLLFSSWKYKGNKEKSKKRLSILKDKVLSHPISKTYLKKEIKIDNDDKLDAYVSWLITKAYYEKDTRVGIFGDKKWGAFLLYLSCDLVFKDEFKNFISIYK</sequence>
<evidence type="ECO:0000313" key="1">
    <source>
        <dbReference type="EMBL" id="QCT95029.1"/>
    </source>
</evidence>
<gene>
    <name evidence="1" type="ORF">FE773_07445</name>
</gene>
<proteinExistence type="predicted"/>
<evidence type="ECO:0000313" key="2">
    <source>
        <dbReference type="Proteomes" id="UP000306825"/>
    </source>
</evidence>
<accession>A0ABX5VAL8</accession>
<dbReference type="Proteomes" id="UP000306825">
    <property type="component" value="Chromosome"/>
</dbReference>
<dbReference type="Pfam" id="PF04250">
    <property type="entry name" value="DUF429"/>
    <property type="match status" value="1"/>
</dbReference>
<name>A0ABX5VAL8_9BACT</name>
<dbReference type="InterPro" id="IPR007362">
    <property type="entry name" value="DUF429"/>
</dbReference>
<dbReference type="EMBL" id="CP040463">
    <property type="protein sequence ID" value="QCT95029.1"/>
    <property type="molecule type" value="Genomic_DNA"/>
</dbReference>
<organism evidence="1 2">
    <name type="scientific">Caminibacter mediatlanticus TB-2</name>
    <dbReference type="NCBI Taxonomy" id="391592"/>
    <lineage>
        <taxon>Bacteria</taxon>
        <taxon>Pseudomonadati</taxon>
        <taxon>Campylobacterota</taxon>
        <taxon>Epsilonproteobacteria</taxon>
        <taxon>Nautiliales</taxon>
        <taxon>Nautiliaceae</taxon>
        <taxon>Caminibacter</taxon>
    </lineage>
</organism>
<protein>
    <submittedName>
        <fullName evidence="1">DUF429 domain-containing protein</fullName>
    </submittedName>
</protein>